<dbReference type="GO" id="GO:0003678">
    <property type="term" value="F:DNA helicase activity"/>
    <property type="evidence" value="ECO:0007669"/>
    <property type="project" value="UniProtKB-EC"/>
</dbReference>
<evidence type="ECO:0000256" key="26">
    <source>
        <dbReference type="SAM" id="MobiDB-lite"/>
    </source>
</evidence>
<dbReference type="GeneID" id="24092875"/>
<dbReference type="GO" id="GO:0042025">
    <property type="term" value="C:host cell nucleus"/>
    <property type="evidence" value="ECO:0007669"/>
    <property type="project" value="UniProtKB-SubCell"/>
</dbReference>
<keyword evidence="10" id="KW-0479">Metal-binding</keyword>
<dbReference type="Gene3D" id="3.40.1310.20">
    <property type="match status" value="1"/>
</dbReference>
<organism evidence="29 30">
    <name type="scientific">Protoparvovirus eulipotyphla1</name>
    <dbReference type="NCBI Taxonomy" id="3052712"/>
    <lineage>
        <taxon>Viruses</taxon>
        <taxon>Monodnaviria</taxon>
        <taxon>Shotokuvirae</taxon>
        <taxon>Cossaviricota</taxon>
        <taxon>Quintoviricetes</taxon>
        <taxon>Piccovirales</taxon>
        <taxon>Parvoviridae</taxon>
        <taxon>Parvovirinae</taxon>
        <taxon>Protoparvovirus</taxon>
    </lineage>
</organism>
<comment type="subcellular location">
    <subcellularLocation>
        <location evidence="2 25">Host nucleus</location>
    </subcellularLocation>
</comment>
<feature type="domain" description="SF3 helicase" evidence="27">
    <location>
        <begin position="377"/>
        <end position="532"/>
    </location>
</feature>
<dbReference type="Pfam" id="PF01057">
    <property type="entry name" value="Parvo_NS1"/>
    <property type="match status" value="1"/>
</dbReference>
<dbReference type="EMBL" id="AB937988">
    <property type="protein sequence ID" value="BAR42271.1"/>
    <property type="molecule type" value="Genomic_DNA"/>
</dbReference>
<evidence type="ECO:0000256" key="16">
    <source>
        <dbReference type="ARBA" id="ARBA00022842"/>
    </source>
</evidence>
<dbReference type="GO" id="GO:0003677">
    <property type="term" value="F:DNA binding"/>
    <property type="evidence" value="ECO:0007669"/>
    <property type="project" value="UniProtKB-UniRule"/>
</dbReference>
<evidence type="ECO:0000256" key="9">
    <source>
        <dbReference type="ARBA" id="ARBA00022722"/>
    </source>
</evidence>
<evidence type="ECO:0000259" key="28">
    <source>
        <dbReference type="PROSITE" id="PS52022"/>
    </source>
</evidence>
<dbReference type="SUPFAM" id="SSF52540">
    <property type="entry name" value="P-loop containing nucleoside triphosphate hydrolases"/>
    <property type="match status" value="1"/>
</dbReference>
<feature type="region of interest" description="Disordered" evidence="26">
    <location>
        <begin position="565"/>
        <end position="591"/>
    </location>
</feature>
<feature type="compositionally biased region" description="Basic and acidic residues" evidence="26">
    <location>
        <begin position="573"/>
        <end position="583"/>
    </location>
</feature>
<keyword evidence="15" id="KW-0067">ATP-binding</keyword>
<dbReference type="InterPro" id="IPR021076">
    <property type="entry name" value="Parvovirus_NS1_N"/>
</dbReference>
<evidence type="ECO:0000256" key="15">
    <source>
        <dbReference type="ARBA" id="ARBA00022840"/>
    </source>
</evidence>
<dbReference type="GO" id="GO:0004519">
    <property type="term" value="F:endonuclease activity"/>
    <property type="evidence" value="ECO:0007669"/>
    <property type="project" value="UniProtKB-UniRule"/>
</dbReference>
<evidence type="ECO:0000256" key="17">
    <source>
        <dbReference type="ARBA" id="ARBA00023015"/>
    </source>
</evidence>
<keyword evidence="17" id="KW-0805">Transcription regulation</keyword>
<evidence type="ECO:0000259" key="27">
    <source>
        <dbReference type="PROSITE" id="PS51206"/>
    </source>
</evidence>
<keyword evidence="20 25" id="KW-0238">DNA-binding</keyword>
<accession>A0A0E3VL15</accession>
<evidence type="ECO:0000256" key="10">
    <source>
        <dbReference type="ARBA" id="ARBA00022723"/>
    </source>
</evidence>
<keyword evidence="30" id="KW-1185">Reference proteome</keyword>
<dbReference type="GO" id="GO:0039693">
    <property type="term" value="P:viral DNA genome replication"/>
    <property type="evidence" value="ECO:0007669"/>
    <property type="project" value="UniProtKB-KW"/>
</dbReference>
<dbReference type="KEGG" id="vg:24092875"/>
<evidence type="ECO:0000256" key="25">
    <source>
        <dbReference type="PROSITE-ProRule" id="PRU01366"/>
    </source>
</evidence>
<evidence type="ECO:0000313" key="30">
    <source>
        <dbReference type="Proteomes" id="UP000202827"/>
    </source>
</evidence>
<keyword evidence="19 25" id="KW-0190">Covalent protein-DNA linkage</keyword>
<dbReference type="Gene3D" id="3.40.50.300">
    <property type="entry name" value="P-loop containing nucleotide triphosphate hydrolases"/>
    <property type="match status" value="1"/>
</dbReference>
<dbReference type="GO" id="GO:0046872">
    <property type="term" value="F:metal ion binding"/>
    <property type="evidence" value="ECO:0007669"/>
    <property type="project" value="UniProtKB-KW"/>
</dbReference>
<reference evidence="29 30" key="1">
    <citation type="journal article" date="2015" name="Emerg. Infect. Dis.">
        <title>Distinct Lineages of Bufavirus in Wild Shrews and Nonhuman Primates.</title>
        <authorList>
            <person name="Sasaki M."/>
            <person name="Orba Y."/>
            <person name="Anindita P.D."/>
            <person name="Ishii A."/>
            <person name="Ueno K."/>
            <person name="Hang'ombe B.M."/>
            <person name="Mweene A.S."/>
            <person name="Ito K."/>
            <person name="Sawa H."/>
        </authorList>
    </citation>
    <scope>NUCLEOTIDE SEQUENCE [LARGE SCALE GENOMIC DNA]</scope>
    <source>
        <strain evidence="29 30">ZM38</strain>
    </source>
</reference>
<evidence type="ECO:0000256" key="8">
    <source>
        <dbReference type="ARBA" id="ARBA00022705"/>
    </source>
</evidence>
<keyword evidence="16" id="KW-0460">Magnesium</keyword>
<evidence type="ECO:0000256" key="23">
    <source>
        <dbReference type="ARBA" id="ARBA00032999"/>
    </source>
</evidence>
<dbReference type="Proteomes" id="UP000202827">
    <property type="component" value="Segment"/>
</dbReference>
<dbReference type="PROSITE" id="PS51206">
    <property type="entry name" value="SF3_HELICASE_1"/>
    <property type="match status" value="1"/>
</dbReference>
<feature type="short sequence motif" description="RCR-3" evidence="25">
    <location>
        <begin position="218"/>
        <end position="222"/>
    </location>
</feature>
<keyword evidence="18" id="KW-1194">Viral DNA replication</keyword>
<evidence type="ECO:0000313" key="29">
    <source>
        <dbReference type="EMBL" id="BAR42271.1"/>
    </source>
</evidence>
<keyword evidence="14" id="KW-0347">Helicase</keyword>
<sequence>MALAENIRTAIKWLEEQKTKSALSFVFKIHDTHFIPERGAIPIQVTWKDYRIPSKHQETNDVYRLDNEALQRRDPEDSTSFAVSEEPWLHALVLTSLVKKSMFDYFKQKALTPEDVSWFIQSEVGKDSGLHIHLLLQSDKINTSSGKWICKFLAEKWSLYLCESVDLRKDHYQPFFNQTKYRHNIENNEWVQILKYTHQTTRKDYVKPVNFGSMIFNYFLTKEIIKHKDDLGYIYSSDGAFLFDDMNMTTRHRIAKIMQEKDGQLERTEIQEITPQDKKKKRIETAKEITIKETIQTLSTKKLHTQEKWMLGEPDSYIQQIANPGGEAIIKATLDIVTLKMAVEHTALTLIIQHEFEKNPKIKKTKVWNLLKNNSMNPYKVFHAMMCCLNKQMGKRNTILLCGPASTGKSLIAQKIAQLVGNVGCYNPSNVNFPFNDCSNKNLIWIEEAGNFGTQVNQFKAIMSGQAIRLDQKGKGSKTIEPTPVIMTTNEDITRVVVGSELRPEHKQPIMDRCIRVHLTTRLPGDFGLLDDEEIPTIFKKLDKRGFKPTLASYCQKWGNPPTWSENWNTNLQKDHDSDEENKNPMQPKKPLVEVLDPKGEDAQFADLLQNIENEWLEEKRLMEMDLSQDLMADVNAST</sequence>
<comment type="cofactor">
    <cofactor evidence="1">
        <name>Mg(2+)</name>
        <dbReference type="ChEBI" id="CHEBI:18420"/>
    </cofactor>
</comment>
<dbReference type="GO" id="GO:0006260">
    <property type="term" value="P:DNA replication"/>
    <property type="evidence" value="ECO:0007669"/>
    <property type="project" value="UniProtKB-UniRule"/>
</dbReference>
<evidence type="ECO:0000256" key="22">
    <source>
        <dbReference type="ARBA" id="ARBA00023219"/>
    </source>
</evidence>
<comment type="catalytic activity">
    <reaction evidence="24">
        <text>ATP + H2O = ADP + phosphate + H(+)</text>
        <dbReference type="Rhea" id="RHEA:13065"/>
        <dbReference type="ChEBI" id="CHEBI:15377"/>
        <dbReference type="ChEBI" id="CHEBI:15378"/>
        <dbReference type="ChEBI" id="CHEBI:30616"/>
        <dbReference type="ChEBI" id="CHEBI:43474"/>
        <dbReference type="ChEBI" id="CHEBI:456216"/>
        <dbReference type="EC" id="3.6.4.12"/>
    </reaction>
</comment>
<evidence type="ECO:0000256" key="14">
    <source>
        <dbReference type="ARBA" id="ARBA00022806"/>
    </source>
</evidence>
<keyword evidence="9 25" id="KW-0540">Nuclease</keyword>
<keyword evidence="13 25" id="KW-0378">Hydrolase</keyword>
<dbReference type="InterPro" id="IPR001257">
    <property type="entry name" value="Parvovirus_NS1_helicase"/>
</dbReference>
<feature type="active site" description="For nuclease activity" evidence="25">
    <location>
        <position position="218"/>
    </location>
</feature>
<dbReference type="InterPro" id="IPR027417">
    <property type="entry name" value="P-loop_NTPase"/>
</dbReference>
<keyword evidence="7" id="KW-1188">Viral release from host cell</keyword>
<dbReference type="RefSeq" id="YP_009130650.1">
    <property type="nucleotide sequence ID" value="NC_026815.1"/>
</dbReference>
<feature type="domain" description="PV NS1-Nuc" evidence="28">
    <location>
        <begin position="18"/>
        <end position="265"/>
    </location>
</feature>
<evidence type="ECO:0000256" key="21">
    <source>
        <dbReference type="ARBA" id="ARBA00023163"/>
    </source>
</evidence>
<keyword evidence="11 25" id="KW-0547">Nucleotide-binding</keyword>
<feature type="short sequence motif" description="RCR-2" evidence="25">
    <location>
        <begin position="131"/>
        <end position="133"/>
    </location>
</feature>
<dbReference type="GO" id="GO:0016787">
    <property type="term" value="F:hydrolase activity"/>
    <property type="evidence" value="ECO:0007669"/>
    <property type="project" value="UniProtKB-KW"/>
</dbReference>
<keyword evidence="8 25" id="KW-0235">DNA replication</keyword>
<evidence type="ECO:0000256" key="1">
    <source>
        <dbReference type="ARBA" id="ARBA00001946"/>
    </source>
</evidence>
<evidence type="ECO:0000256" key="6">
    <source>
        <dbReference type="ARBA" id="ARBA00022562"/>
    </source>
</evidence>
<evidence type="ECO:0000256" key="18">
    <source>
        <dbReference type="ARBA" id="ARBA00023109"/>
    </source>
</evidence>
<dbReference type="GO" id="GO:0005524">
    <property type="term" value="F:ATP binding"/>
    <property type="evidence" value="ECO:0007669"/>
    <property type="project" value="UniProtKB-KW"/>
</dbReference>
<evidence type="ECO:0000256" key="11">
    <source>
        <dbReference type="ARBA" id="ARBA00022741"/>
    </source>
</evidence>
<keyword evidence="6 25" id="KW-1048">Host nucleus</keyword>
<evidence type="ECO:0000256" key="24">
    <source>
        <dbReference type="ARBA" id="ARBA00047995"/>
    </source>
</evidence>
<evidence type="ECO:0000256" key="3">
    <source>
        <dbReference type="ARBA" id="ARBA00009826"/>
    </source>
</evidence>
<evidence type="ECO:0000256" key="4">
    <source>
        <dbReference type="ARBA" id="ARBA00012551"/>
    </source>
</evidence>
<proteinExistence type="inferred from homology"/>
<evidence type="ECO:0000256" key="2">
    <source>
        <dbReference type="ARBA" id="ARBA00004147"/>
    </source>
</evidence>
<evidence type="ECO:0000256" key="20">
    <source>
        <dbReference type="ARBA" id="ARBA00023125"/>
    </source>
</evidence>
<keyword evidence="21" id="KW-0804">Transcription</keyword>
<dbReference type="InterPro" id="IPR014015">
    <property type="entry name" value="Helicase_SF3_DNA-vir"/>
</dbReference>
<name>A0A0E3VL15_9VIRU</name>
<keyword evidence="12 25" id="KW-0255">Endonuclease</keyword>
<dbReference type="EC" id="3.6.4.12" evidence="4"/>
<comment type="similarity">
    <text evidence="3">Belongs to the parvoviruses initiator protein NS1 family.</text>
</comment>
<evidence type="ECO:0000256" key="19">
    <source>
        <dbReference type="ARBA" id="ARBA00023124"/>
    </source>
</evidence>
<dbReference type="Pfam" id="PF12433">
    <property type="entry name" value="PV_NSP1"/>
    <property type="match status" value="1"/>
</dbReference>
<evidence type="ECO:0000256" key="5">
    <source>
        <dbReference type="ARBA" id="ARBA00020731"/>
    </source>
</evidence>
<gene>
    <name evidence="29" type="primary">NS1</name>
</gene>
<evidence type="ECO:0000256" key="7">
    <source>
        <dbReference type="ARBA" id="ARBA00022612"/>
    </source>
</evidence>
<evidence type="ECO:0000256" key="13">
    <source>
        <dbReference type="ARBA" id="ARBA00022801"/>
    </source>
</evidence>
<keyword evidence="22" id="KW-0231">Viral genome packaging</keyword>
<protein>
    <recommendedName>
        <fullName evidence="5">Initiator protein NS1</fullName>
        <ecNumber evidence="4">3.6.4.12</ecNumber>
    </recommendedName>
    <alternativeName>
        <fullName evidence="23">Non-structural protein NS1</fullName>
    </alternativeName>
</protein>
<evidence type="ECO:0000256" key="12">
    <source>
        <dbReference type="ARBA" id="ARBA00022759"/>
    </source>
</evidence>
<dbReference type="PROSITE" id="PS52022">
    <property type="entry name" value="PV_NS1_NUC"/>
    <property type="match status" value="1"/>
</dbReference>
<dbReference type="InterPro" id="IPR049901">
    <property type="entry name" value="PV_NS1-NUC"/>
</dbReference>